<sequence length="86" mass="9357">MNTLRHIPQSLITTIDTPQQSYFPNYELLAGNIMSVSLESPNEMPIGKSGSLIGEEFAPPHLLPGPLTTPTLFDIRTPPSLSIVIV</sequence>
<proteinExistence type="predicted"/>
<dbReference type="EMBL" id="BPLR01011972">
    <property type="protein sequence ID" value="GIY50356.1"/>
    <property type="molecule type" value="Genomic_DNA"/>
</dbReference>
<reference evidence="1 2" key="1">
    <citation type="submission" date="2021-06" db="EMBL/GenBank/DDBJ databases">
        <title>Caerostris extrusa draft genome.</title>
        <authorList>
            <person name="Kono N."/>
            <person name="Arakawa K."/>
        </authorList>
    </citation>
    <scope>NUCLEOTIDE SEQUENCE [LARGE SCALE GENOMIC DNA]</scope>
</reference>
<accession>A0AAV4TYM6</accession>
<comment type="caution">
    <text evidence="1">The sequence shown here is derived from an EMBL/GenBank/DDBJ whole genome shotgun (WGS) entry which is preliminary data.</text>
</comment>
<keyword evidence="2" id="KW-1185">Reference proteome</keyword>
<dbReference type="AlphaFoldDB" id="A0AAV4TYM6"/>
<protein>
    <submittedName>
        <fullName evidence="1">Uncharacterized protein</fullName>
    </submittedName>
</protein>
<name>A0AAV4TYM6_CAEEX</name>
<evidence type="ECO:0000313" key="2">
    <source>
        <dbReference type="Proteomes" id="UP001054945"/>
    </source>
</evidence>
<organism evidence="1 2">
    <name type="scientific">Caerostris extrusa</name>
    <name type="common">Bark spider</name>
    <name type="synonym">Caerostris bankana</name>
    <dbReference type="NCBI Taxonomy" id="172846"/>
    <lineage>
        <taxon>Eukaryota</taxon>
        <taxon>Metazoa</taxon>
        <taxon>Ecdysozoa</taxon>
        <taxon>Arthropoda</taxon>
        <taxon>Chelicerata</taxon>
        <taxon>Arachnida</taxon>
        <taxon>Araneae</taxon>
        <taxon>Araneomorphae</taxon>
        <taxon>Entelegynae</taxon>
        <taxon>Araneoidea</taxon>
        <taxon>Araneidae</taxon>
        <taxon>Caerostris</taxon>
    </lineage>
</organism>
<dbReference type="Proteomes" id="UP001054945">
    <property type="component" value="Unassembled WGS sequence"/>
</dbReference>
<evidence type="ECO:0000313" key="1">
    <source>
        <dbReference type="EMBL" id="GIY50356.1"/>
    </source>
</evidence>
<gene>
    <name evidence="1" type="ORF">CEXT_518441</name>
</gene>